<protein>
    <recommendedName>
        <fullName evidence="8 10">Protein GrpE</fullName>
    </recommendedName>
    <alternativeName>
        <fullName evidence="9 10">HSP-70 cofactor</fullName>
    </alternativeName>
</protein>
<dbReference type="HAMAP" id="MF_01151">
    <property type="entry name" value="GrpE"/>
    <property type="match status" value="1"/>
</dbReference>
<evidence type="ECO:0000256" key="13">
    <source>
        <dbReference type="SAM" id="Coils"/>
    </source>
</evidence>
<dbReference type="GO" id="GO:0000774">
    <property type="term" value="F:adenyl-nucleotide exchange factor activity"/>
    <property type="evidence" value="ECO:0007669"/>
    <property type="project" value="InterPro"/>
</dbReference>
<evidence type="ECO:0000256" key="4">
    <source>
        <dbReference type="ARBA" id="ARBA00022490"/>
    </source>
</evidence>
<evidence type="ECO:0000256" key="10">
    <source>
        <dbReference type="HAMAP-Rule" id="MF_01151"/>
    </source>
</evidence>
<evidence type="ECO:0000256" key="12">
    <source>
        <dbReference type="RuleBase" id="RU004478"/>
    </source>
</evidence>
<evidence type="ECO:0000256" key="9">
    <source>
        <dbReference type="ARBA" id="ARBA00076414"/>
    </source>
</evidence>
<dbReference type="InterPro" id="IPR009012">
    <property type="entry name" value="GrpE_head"/>
</dbReference>
<evidence type="ECO:0000256" key="2">
    <source>
        <dbReference type="ARBA" id="ARBA00009054"/>
    </source>
</evidence>
<comment type="subunit">
    <text evidence="3 10">Homodimer.</text>
</comment>
<feature type="compositionally biased region" description="Gly residues" evidence="14">
    <location>
        <begin position="235"/>
        <end position="246"/>
    </location>
</feature>
<dbReference type="Gene3D" id="2.30.22.10">
    <property type="entry name" value="Head domain of nucleotide exchange factor GrpE"/>
    <property type="match status" value="1"/>
</dbReference>
<evidence type="ECO:0000256" key="1">
    <source>
        <dbReference type="ARBA" id="ARBA00004496"/>
    </source>
</evidence>
<name>A0A1C3NUM2_9ACTN</name>
<keyword evidence="5 10" id="KW-0346">Stress response</keyword>
<feature type="coiled-coil region" evidence="13">
    <location>
        <begin position="79"/>
        <end position="106"/>
    </location>
</feature>
<feature type="compositionally biased region" description="Basic and acidic residues" evidence="14">
    <location>
        <begin position="20"/>
        <end position="29"/>
    </location>
</feature>
<evidence type="ECO:0000256" key="5">
    <source>
        <dbReference type="ARBA" id="ARBA00023016"/>
    </source>
</evidence>
<keyword evidence="16" id="KW-1185">Reference proteome</keyword>
<keyword evidence="13" id="KW-0175">Coiled coil</keyword>
<dbReference type="SUPFAM" id="SSF51064">
    <property type="entry name" value="Head domain of nucleotide exchange factor GrpE"/>
    <property type="match status" value="1"/>
</dbReference>
<dbReference type="EMBL" id="FLUV01000376">
    <property type="protein sequence ID" value="SBW19068.1"/>
    <property type="molecule type" value="Genomic_DNA"/>
</dbReference>
<gene>
    <name evidence="10" type="primary">grpE</name>
    <name evidence="15" type="ORF">FDG2_0943</name>
</gene>
<dbReference type="PROSITE" id="PS01071">
    <property type="entry name" value="GRPE"/>
    <property type="match status" value="1"/>
</dbReference>
<dbReference type="PANTHER" id="PTHR21237">
    <property type="entry name" value="GRPE PROTEIN"/>
    <property type="match status" value="1"/>
</dbReference>
<feature type="region of interest" description="Disordered" evidence="14">
    <location>
        <begin position="215"/>
        <end position="246"/>
    </location>
</feature>
<dbReference type="GO" id="GO:0051082">
    <property type="term" value="F:unfolded protein binding"/>
    <property type="evidence" value="ECO:0007669"/>
    <property type="project" value="TreeGrafter"/>
</dbReference>
<evidence type="ECO:0000256" key="6">
    <source>
        <dbReference type="ARBA" id="ARBA00023186"/>
    </source>
</evidence>
<keyword evidence="6 10" id="KW-0143">Chaperone</keyword>
<dbReference type="FunFam" id="2.30.22.10:FF:000001">
    <property type="entry name" value="Protein GrpE"/>
    <property type="match status" value="1"/>
</dbReference>
<dbReference type="Pfam" id="PF01025">
    <property type="entry name" value="GrpE"/>
    <property type="match status" value="1"/>
</dbReference>
<dbReference type="GO" id="GO:0005737">
    <property type="term" value="C:cytoplasm"/>
    <property type="evidence" value="ECO:0007669"/>
    <property type="project" value="UniProtKB-SubCell"/>
</dbReference>
<dbReference type="InterPro" id="IPR013805">
    <property type="entry name" value="GrpE_CC"/>
</dbReference>
<feature type="region of interest" description="Disordered" evidence="14">
    <location>
        <begin position="1"/>
        <end position="69"/>
    </location>
</feature>
<sequence length="246" mass="26026">MTSAPNSDWTQGVPTPDEPVIVRDKRRIDPQSGQVRVDAARAETSNPVGDTFTSPTGGPPHDAAPTGEADLLAPLRQQVAERTSDLQRLKAEFDNYRRRVERDRQVMAEQATGRLLSALLPTLDDIGRARDHGDLEGPFKAVAESLESALETAGLERFGSRGDEFDPLVHDALMHTYSSEVTRSTCVDIFRAGYRHAGRVLRPAQVAVAEPATADTAGNAGVGQDADGTATGSAPGAGGGSAEAVE</sequence>
<dbReference type="Proteomes" id="UP000199013">
    <property type="component" value="Unassembled WGS sequence"/>
</dbReference>
<dbReference type="SUPFAM" id="SSF58014">
    <property type="entry name" value="Coiled-coil domain of nucleotide exchange factor GrpE"/>
    <property type="match status" value="1"/>
</dbReference>
<keyword evidence="4 10" id="KW-0963">Cytoplasm</keyword>
<comment type="similarity">
    <text evidence="2 10 12">Belongs to the GrpE family.</text>
</comment>
<dbReference type="GO" id="GO:0006457">
    <property type="term" value="P:protein folding"/>
    <property type="evidence" value="ECO:0007669"/>
    <property type="project" value="InterPro"/>
</dbReference>
<dbReference type="CDD" id="cd00446">
    <property type="entry name" value="GrpE"/>
    <property type="match status" value="1"/>
</dbReference>
<dbReference type="GO" id="GO:0051087">
    <property type="term" value="F:protein-folding chaperone binding"/>
    <property type="evidence" value="ECO:0007669"/>
    <property type="project" value="InterPro"/>
</dbReference>
<accession>A0A1C3NUM2</accession>
<reference evidence="16" key="1">
    <citation type="submission" date="2016-02" db="EMBL/GenBank/DDBJ databases">
        <authorList>
            <person name="Wibberg D."/>
        </authorList>
    </citation>
    <scope>NUCLEOTIDE SEQUENCE [LARGE SCALE GENOMIC DNA]</scope>
</reference>
<dbReference type="InterPro" id="IPR000740">
    <property type="entry name" value="GrpE"/>
</dbReference>
<organism evidence="15 16">
    <name type="scientific">Candidatus Protofrankia californiensis</name>
    <dbReference type="NCBI Taxonomy" id="1839754"/>
    <lineage>
        <taxon>Bacteria</taxon>
        <taxon>Bacillati</taxon>
        <taxon>Actinomycetota</taxon>
        <taxon>Actinomycetes</taxon>
        <taxon>Frankiales</taxon>
        <taxon>Frankiaceae</taxon>
        <taxon>Protofrankia</taxon>
    </lineage>
</organism>
<comment type="subcellular location">
    <subcellularLocation>
        <location evidence="1 10">Cytoplasm</location>
    </subcellularLocation>
</comment>
<feature type="compositionally biased region" description="Polar residues" evidence="14">
    <location>
        <begin position="1"/>
        <end position="13"/>
    </location>
</feature>
<dbReference type="PANTHER" id="PTHR21237:SF23">
    <property type="entry name" value="GRPE PROTEIN HOMOLOG, MITOCHONDRIAL"/>
    <property type="match status" value="1"/>
</dbReference>
<proteinExistence type="inferred from homology"/>
<evidence type="ECO:0000256" key="3">
    <source>
        <dbReference type="ARBA" id="ARBA00011738"/>
    </source>
</evidence>
<evidence type="ECO:0000313" key="15">
    <source>
        <dbReference type="EMBL" id="SBW19068.1"/>
    </source>
</evidence>
<evidence type="ECO:0000256" key="11">
    <source>
        <dbReference type="RuleBase" id="RU000639"/>
    </source>
</evidence>
<dbReference type="Gene3D" id="3.90.20.20">
    <property type="match status" value="1"/>
</dbReference>
<feature type="compositionally biased region" description="Low complexity" evidence="14">
    <location>
        <begin position="225"/>
        <end position="234"/>
    </location>
</feature>
<evidence type="ECO:0000256" key="8">
    <source>
        <dbReference type="ARBA" id="ARBA00072274"/>
    </source>
</evidence>
<evidence type="ECO:0000256" key="14">
    <source>
        <dbReference type="SAM" id="MobiDB-lite"/>
    </source>
</evidence>
<dbReference type="AlphaFoldDB" id="A0A1C3NUM2"/>
<comment type="function">
    <text evidence="7 10 11">Participates actively in the response to hyperosmotic and heat shock by preventing the aggregation of stress-denatured proteins, in association with DnaK and GrpE. It is the nucleotide exchange factor for DnaK and may function as a thermosensor. Unfolded proteins bind initially to DnaJ; upon interaction with the DnaJ-bound protein, DnaK hydrolyzes its bound ATP, resulting in the formation of a stable complex. GrpE releases ADP from DnaK; ATP binding to DnaK triggers the release of the substrate protein, thus completing the reaction cycle. Several rounds of ATP-dependent interactions between DnaJ, DnaK and GrpE are required for fully efficient folding.</text>
</comment>
<dbReference type="GO" id="GO:0042803">
    <property type="term" value="F:protein homodimerization activity"/>
    <property type="evidence" value="ECO:0007669"/>
    <property type="project" value="InterPro"/>
</dbReference>
<evidence type="ECO:0000256" key="7">
    <source>
        <dbReference type="ARBA" id="ARBA00053401"/>
    </source>
</evidence>
<dbReference type="PRINTS" id="PR00773">
    <property type="entry name" value="GRPEPROTEIN"/>
</dbReference>
<feature type="compositionally biased region" description="Polar residues" evidence="14">
    <location>
        <begin position="43"/>
        <end position="56"/>
    </location>
</feature>
<evidence type="ECO:0000313" key="16">
    <source>
        <dbReference type="Proteomes" id="UP000199013"/>
    </source>
</evidence>